<organism evidence="2 3">
    <name type="scientific">Mycobacterium phage MalagasyRose</name>
    <dbReference type="NCBI Taxonomy" id="2599870"/>
    <lineage>
        <taxon>Viruses</taxon>
        <taxon>Duplodnaviria</taxon>
        <taxon>Heunggongvirae</taxon>
        <taxon>Uroviricota</taxon>
        <taxon>Caudoviricetes</taxon>
        <taxon>Malagasyrosevirus</taxon>
        <taxon>Malagasyrosevirus malagasyrose</taxon>
    </lineage>
</organism>
<dbReference type="EMBL" id="MN234170">
    <property type="protein sequence ID" value="QFG08891.1"/>
    <property type="molecule type" value="Genomic_DNA"/>
</dbReference>
<name>A0A5J6TD97_9CAUD</name>
<keyword evidence="3" id="KW-1185">Reference proteome</keyword>
<feature type="transmembrane region" description="Helical" evidence="1">
    <location>
        <begin position="180"/>
        <end position="201"/>
    </location>
</feature>
<feature type="transmembrane region" description="Helical" evidence="1">
    <location>
        <begin position="102"/>
        <end position="124"/>
    </location>
</feature>
<feature type="transmembrane region" description="Helical" evidence="1">
    <location>
        <begin position="6"/>
        <end position="24"/>
    </location>
</feature>
<dbReference type="KEGG" id="vg:80019561"/>
<keyword evidence="1" id="KW-0472">Membrane</keyword>
<dbReference type="GeneID" id="80019561"/>
<accession>A0A5J6TD97</accession>
<gene>
    <name evidence="2" type="primary">43</name>
    <name evidence="2" type="ORF">PBI_MALAGASYROSE_43</name>
</gene>
<protein>
    <submittedName>
        <fullName evidence="2">Membrane protein</fullName>
    </submittedName>
</protein>
<reference evidence="2 3" key="1">
    <citation type="submission" date="2019-07" db="EMBL/GenBank/DDBJ databases">
        <authorList>
            <person name="Garlena R.A."/>
            <person name="Russell D.A."/>
            <person name="Pope W.H."/>
            <person name="Jacobs-Sera D."/>
            <person name="Hatfull G.F."/>
        </authorList>
    </citation>
    <scope>NUCLEOTIDE SEQUENCE [LARGE SCALE GENOMIC DNA]</scope>
</reference>
<evidence type="ECO:0000313" key="2">
    <source>
        <dbReference type="EMBL" id="QFG08891.1"/>
    </source>
</evidence>
<feature type="transmembrane region" description="Helical" evidence="1">
    <location>
        <begin position="71"/>
        <end position="90"/>
    </location>
</feature>
<feature type="transmembrane region" description="Helical" evidence="1">
    <location>
        <begin position="31"/>
        <end position="51"/>
    </location>
</feature>
<feature type="transmembrane region" description="Helical" evidence="1">
    <location>
        <begin position="144"/>
        <end position="168"/>
    </location>
</feature>
<sequence>MGIGALAVVTLACVVWSLWIRRVTWSCRWEVAATLNVALQGAAVVLMSPWASETLGVWLFRLTGSYNIEDYLAHDCYVVAASAILFNVVGRTHAHSALQRSFRLRVELPATLCIPLMLATFTISNGADVYRSDFFTVPTDFWLNMYWLILCAMLMYLLGSGVVELRALREDPRSRPVATAYAWACLAGMLACVVRLATAFVPQIQHLPLSAALVWLPACVCGAVFAVVSGRSWAAKVRWLKEADSV</sequence>
<keyword evidence="1" id="KW-0812">Transmembrane</keyword>
<evidence type="ECO:0000256" key="1">
    <source>
        <dbReference type="SAM" id="Phobius"/>
    </source>
</evidence>
<dbReference type="RefSeq" id="YP_010754915.1">
    <property type="nucleotide sequence ID" value="NC_073465.1"/>
</dbReference>
<proteinExistence type="predicted"/>
<evidence type="ECO:0000313" key="3">
    <source>
        <dbReference type="Proteomes" id="UP000326279"/>
    </source>
</evidence>
<keyword evidence="1" id="KW-1133">Transmembrane helix</keyword>
<dbReference type="Proteomes" id="UP000326279">
    <property type="component" value="Segment"/>
</dbReference>
<feature type="transmembrane region" description="Helical" evidence="1">
    <location>
        <begin position="207"/>
        <end position="228"/>
    </location>
</feature>